<dbReference type="PROSITE" id="PS50110">
    <property type="entry name" value="RESPONSE_REGULATORY"/>
    <property type="match status" value="1"/>
</dbReference>
<dbReference type="InterPro" id="IPR001789">
    <property type="entry name" value="Sig_transdc_resp-reg_receiver"/>
</dbReference>
<dbReference type="PANTHER" id="PTHR44591">
    <property type="entry name" value="STRESS RESPONSE REGULATOR PROTEIN 1"/>
    <property type="match status" value="1"/>
</dbReference>
<evidence type="ECO:0000259" key="3">
    <source>
        <dbReference type="PROSITE" id="PS50110"/>
    </source>
</evidence>
<feature type="domain" description="Response regulatory" evidence="3">
    <location>
        <begin position="32"/>
        <end position="150"/>
    </location>
</feature>
<dbReference type="GO" id="GO:0000160">
    <property type="term" value="P:phosphorelay signal transduction system"/>
    <property type="evidence" value="ECO:0007669"/>
    <property type="project" value="InterPro"/>
</dbReference>
<dbReference type="AlphaFoldDB" id="A0A8A4TX47"/>
<dbReference type="Proteomes" id="UP000663929">
    <property type="component" value="Chromosome"/>
</dbReference>
<dbReference type="SMART" id="SM00448">
    <property type="entry name" value="REC"/>
    <property type="match status" value="1"/>
</dbReference>
<protein>
    <submittedName>
        <fullName evidence="4">Response regulator</fullName>
    </submittedName>
</protein>
<reference evidence="4" key="1">
    <citation type="submission" date="2021-03" db="EMBL/GenBank/DDBJ databases">
        <title>Acanthopleuribacteraceae sp. M133.</title>
        <authorList>
            <person name="Wang G."/>
        </authorList>
    </citation>
    <scope>NUCLEOTIDE SEQUENCE</scope>
    <source>
        <strain evidence="4">M133</strain>
    </source>
</reference>
<keyword evidence="5" id="KW-1185">Reference proteome</keyword>
<evidence type="ECO:0000256" key="1">
    <source>
        <dbReference type="ARBA" id="ARBA00022553"/>
    </source>
</evidence>
<name>A0A8A4TX47_SULCO</name>
<dbReference type="EMBL" id="CP071793">
    <property type="protein sequence ID" value="QTD53694.1"/>
    <property type="molecule type" value="Genomic_DNA"/>
</dbReference>
<dbReference type="RefSeq" id="WP_237383796.1">
    <property type="nucleotide sequence ID" value="NZ_CP071793.1"/>
</dbReference>
<evidence type="ECO:0000313" key="5">
    <source>
        <dbReference type="Proteomes" id="UP000663929"/>
    </source>
</evidence>
<evidence type="ECO:0000313" key="4">
    <source>
        <dbReference type="EMBL" id="QTD53694.1"/>
    </source>
</evidence>
<feature type="modified residue" description="4-aspartylphosphate" evidence="2">
    <location>
        <position position="81"/>
    </location>
</feature>
<sequence length="152" mass="17511">MDNRYHETKDPPIFTSSLRELEMPDKDPSLKTILVVDDEESVRKLVVASLRKNHYRVFQAEDGKEALELAVTEHPDLIVMDVYLVEESMNGLVTATAIKEKLGDHPCKFLFISGRQNVLDHHPELAELRYYFITKPFSPLELRKTIESLLDS</sequence>
<dbReference type="KEGG" id="scor:J3U87_14670"/>
<dbReference type="InterPro" id="IPR050595">
    <property type="entry name" value="Bact_response_regulator"/>
</dbReference>
<organism evidence="4 5">
    <name type="scientific">Sulfidibacter corallicola</name>
    <dbReference type="NCBI Taxonomy" id="2818388"/>
    <lineage>
        <taxon>Bacteria</taxon>
        <taxon>Pseudomonadati</taxon>
        <taxon>Acidobacteriota</taxon>
        <taxon>Holophagae</taxon>
        <taxon>Acanthopleuribacterales</taxon>
        <taxon>Acanthopleuribacteraceae</taxon>
        <taxon>Sulfidibacter</taxon>
    </lineage>
</organism>
<gene>
    <name evidence="4" type="ORF">J3U87_14670</name>
</gene>
<dbReference type="SUPFAM" id="SSF52172">
    <property type="entry name" value="CheY-like"/>
    <property type="match status" value="1"/>
</dbReference>
<dbReference type="InterPro" id="IPR011006">
    <property type="entry name" value="CheY-like_superfamily"/>
</dbReference>
<proteinExistence type="predicted"/>
<keyword evidence="1 2" id="KW-0597">Phosphoprotein</keyword>
<evidence type="ECO:0000256" key="2">
    <source>
        <dbReference type="PROSITE-ProRule" id="PRU00169"/>
    </source>
</evidence>
<dbReference type="PANTHER" id="PTHR44591:SF3">
    <property type="entry name" value="RESPONSE REGULATORY DOMAIN-CONTAINING PROTEIN"/>
    <property type="match status" value="1"/>
</dbReference>
<dbReference type="Gene3D" id="3.40.50.2300">
    <property type="match status" value="1"/>
</dbReference>
<dbReference type="Pfam" id="PF00072">
    <property type="entry name" value="Response_reg"/>
    <property type="match status" value="1"/>
</dbReference>
<accession>A0A8A4TX47</accession>